<evidence type="ECO:0000313" key="2">
    <source>
        <dbReference type="EMBL" id="KAH7544405.1"/>
    </source>
</evidence>
<name>A0ABQ8H2G3_9ROSI</name>
<feature type="transmembrane region" description="Helical" evidence="1">
    <location>
        <begin position="20"/>
        <end position="47"/>
    </location>
</feature>
<gene>
    <name evidence="2" type="ORF">JRO89_XS15G0161900</name>
</gene>
<keyword evidence="1" id="KW-0812">Transmembrane</keyword>
<accession>A0ABQ8H2G3</accession>
<sequence>MTHGKTIANPHHNCKMACKIFLLVLAFFYMSFRFSKAQVMVPAVFLFGDSLHDVGNNIHLGITIATL</sequence>
<dbReference type="EMBL" id="JAFEMO010000015">
    <property type="protein sequence ID" value="KAH7544405.1"/>
    <property type="molecule type" value="Genomic_DNA"/>
</dbReference>
<proteinExistence type="predicted"/>
<evidence type="ECO:0000256" key="1">
    <source>
        <dbReference type="SAM" id="Phobius"/>
    </source>
</evidence>
<organism evidence="2 3">
    <name type="scientific">Xanthoceras sorbifolium</name>
    <dbReference type="NCBI Taxonomy" id="99658"/>
    <lineage>
        <taxon>Eukaryota</taxon>
        <taxon>Viridiplantae</taxon>
        <taxon>Streptophyta</taxon>
        <taxon>Embryophyta</taxon>
        <taxon>Tracheophyta</taxon>
        <taxon>Spermatophyta</taxon>
        <taxon>Magnoliopsida</taxon>
        <taxon>eudicotyledons</taxon>
        <taxon>Gunneridae</taxon>
        <taxon>Pentapetalae</taxon>
        <taxon>rosids</taxon>
        <taxon>malvids</taxon>
        <taxon>Sapindales</taxon>
        <taxon>Sapindaceae</taxon>
        <taxon>Xanthoceroideae</taxon>
        <taxon>Xanthoceras</taxon>
    </lineage>
</organism>
<comment type="caution">
    <text evidence="2">The sequence shown here is derived from an EMBL/GenBank/DDBJ whole genome shotgun (WGS) entry which is preliminary data.</text>
</comment>
<dbReference type="Proteomes" id="UP000827721">
    <property type="component" value="Unassembled WGS sequence"/>
</dbReference>
<protein>
    <submittedName>
        <fullName evidence="2">Uncharacterized protein</fullName>
    </submittedName>
</protein>
<keyword evidence="3" id="KW-1185">Reference proteome</keyword>
<keyword evidence="1" id="KW-0472">Membrane</keyword>
<reference evidence="2 3" key="1">
    <citation type="submission" date="2021-02" db="EMBL/GenBank/DDBJ databases">
        <title>Plant Genome Project.</title>
        <authorList>
            <person name="Zhang R.-G."/>
        </authorList>
    </citation>
    <scope>NUCLEOTIDE SEQUENCE [LARGE SCALE GENOMIC DNA]</scope>
    <source>
        <tissue evidence="2">Leaves</tissue>
    </source>
</reference>
<keyword evidence="1" id="KW-1133">Transmembrane helix</keyword>
<evidence type="ECO:0000313" key="3">
    <source>
        <dbReference type="Proteomes" id="UP000827721"/>
    </source>
</evidence>